<evidence type="ECO:0000313" key="2">
    <source>
        <dbReference type="Proteomes" id="UP000823872"/>
    </source>
</evidence>
<dbReference type="Ensembl" id="ENSFCTT00005064862.1">
    <property type="protein sequence ID" value="ENSFCTP00005047018.1"/>
    <property type="gene ID" value="ENSFCTG00005022693.1"/>
</dbReference>
<accession>A0ABI7ZIN0</accession>
<reference evidence="1 2" key="1">
    <citation type="submission" date="2021-02" db="EMBL/GenBank/DDBJ databases">
        <title>Safari Cat Assemblies.</title>
        <authorList>
            <person name="Bredemeyer K.R."/>
            <person name="Murphy W.J."/>
        </authorList>
    </citation>
    <scope>NUCLEOTIDE SEQUENCE [LARGE SCALE GENOMIC DNA]</scope>
</reference>
<protein>
    <submittedName>
        <fullName evidence="1">Uncharacterized protein</fullName>
    </submittedName>
</protein>
<evidence type="ECO:0000313" key="1">
    <source>
        <dbReference type="Ensembl" id="ENSFCTP00005047018.1"/>
    </source>
</evidence>
<dbReference type="Proteomes" id="UP000823872">
    <property type="component" value="Chromosome B3"/>
</dbReference>
<gene>
    <name evidence="1" type="primary">OAZ2</name>
</gene>
<keyword evidence="2" id="KW-1185">Reference proteome</keyword>
<dbReference type="GeneTree" id="ENSGT00940000157725"/>
<name>A0ABI7ZIN0_FELCA</name>
<reference evidence="1" key="3">
    <citation type="submission" date="2025-09" db="UniProtKB">
        <authorList>
            <consortium name="Ensembl"/>
        </authorList>
    </citation>
    <scope>IDENTIFICATION</scope>
    <source>
        <strain evidence="1">breed Abyssinian</strain>
    </source>
</reference>
<proteinExistence type="predicted"/>
<reference evidence="1" key="2">
    <citation type="submission" date="2025-08" db="UniProtKB">
        <authorList>
            <consortium name="Ensembl"/>
        </authorList>
    </citation>
    <scope>IDENTIFICATION</scope>
    <source>
        <strain evidence="1">breed Abyssinian</strain>
    </source>
</reference>
<sequence length="73" mass="7908">MRTNGQRMLCPRATVGGEGKLGSPGTEEGAPCCLGKDAEGLRVRVAYCVLRVDLLKLFSIKNSINLLFTCNHQ</sequence>
<organism evidence="1 2">
    <name type="scientific">Felis catus</name>
    <name type="common">Cat</name>
    <name type="synonym">Felis silvestris catus</name>
    <dbReference type="NCBI Taxonomy" id="9685"/>
    <lineage>
        <taxon>Eukaryota</taxon>
        <taxon>Metazoa</taxon>
        <taxon>Chordata</taxon>
        <taxon>Craniata</taxon>
        <taxon>Vertebrata</taxon>
        <taxon>Euteleostomi</taxon>
        <taxon>Mammalia</taxon>
        <taxon>Eutheria</taxon>
        <taxon>Laurasiatheria</taxon>
        <taxon>Carnivora</taxon>
        <taxon>Feliformia</taxon>
        <taxon>Felidae</taxon>
        <taxon>Felinae</taxon>
        <taxon>Felis</taxon>
    </lineage>
</organism>